<sequence length="851" mass="94979">MRGGQDGTKWPMRPGSTLLQLSRVPHPTVVSATLMTGNICRQMLKPMMAACLYKPFAFAHHSAPTDISLHLRHLALVHPQNTRMLNSFSKKLLQRQSVPGPVRKECENGHHQNGYLNGDGESLHENGGRVVQINERSHARDPDMEEVVRSPYYSEGFRFGDTTCTEAIFILDVQLNLQPHESGAPYISSTANWPTPPTTLLRDFIQFHKTVAGAICLDSDMARYAEIAYHPPPSHDAKDIPNHISRFESDTSGSSCRLPSSPQLAMLALNYDYAGTAMPFNARHNLGIQGLLPSAIETQDMQKRRALVQLRSKETPLEKYIFMAQLRNTNVRLFYRIVCDELEELAPIIYTPTVGKACLEYSNIYPFLAPPGVPDGLYLTLSDLPNLTSVIRNYRPFPTDPSMTPQIAVISDGSRILGLGDLGVNGMGIPIGKLQLYVAGAGIDPRRTLPIVFDVGTNNETFLNDEFYLGVKHKRPSDEIFYPAVDAVLRALHEVYPDLLIQFEDWSSEHAFELLERYQNKIFCFNDDIQGTGAVILSGFINALRIVKEKDNVQPKDHRIVFFGAGSAGIGVAKQLLDYFVLEIGMPEEEAKRLFWIVDSKGLITQDRGDRLAQHKVYFARTDNNGRQFKELFDVVEYVKPTVLIGLSAVPRTFDETVLRRMGELNKQPIIFPLSNPMTQAECSYEEAMVHTKNRCIFASGTAFPVYTVPETGEKRIPGQGNNMYIFPGLGLGSIVAKPKHITNKMVFASAVALAKALTEEEIAQNLLYPSLTRIRQVSAQVAAAVCVQAVQEGLATDPDVLGYIPTDDAETTQHRGPGWERLIKFMESHMWRADQDGYGADKLVVNRSRM</sequence>
<evidence type="ECO:0000256" key="3">
    <source>
        <dbReference type="ARBA" id="ARBA00008785"/>
    </source>
</evidence>
<evidence type="ECO:0000256" key="4">
    <source>
        <dbReference type="ARBA" id="ARBA00022723"/>
    </source>
</evidence>
<dbReference type="GO" id="GO:0004471">
    <property type="term" value="F:malate dehydrogenase (decarboxylating) (NAD+) activity"/>
    <property type="evidence" value="ECO:0007669"/>
    <property type="project" value="TreeGrafter"/>
</dbReference>
<dbReference type="Gene3D" id="3.40.50.720">
    <property type="entry name" value="NAD(P)-binding Rossmann-like Domain"/>
    <property type="match status" value="1"/>
</dbReference>
<evidence type="ECO:0000259" key="7">
    <source>
        <dbReference type="SMART" id="SM00919"/>
    </source>
</evidence>
<dbReference type="InterPro" id="IPR037062">
    <property type="entry name" value="Malic_N_dom_sf"/>
</dbReference>
<feature type="domain" description="Malic enzyme N-terminal" evidence="8">
    <location>
        <begin position="327"/>
        <end position="519"/>
    </location>
</feature>
<dbReference type="SMART" id="SM01274">
    <property type="entry name" value="malic"/>
    <property type="match status" value="1"/>
</dbReference>
<gene>
    <name evidence="9" type="ORF">BC938DRAFT_473253</name>
</gene>
<dbReference type="NCBIfam" id="NF010052">
    <property type="entry name" value="PRK13529.1"/>
    <property type="match status" value="1"/>
</dbReference>
<organism evidence="9 10">
    <name type="scientific">Jimgerdemannia flammicorona</name>
    <dbReference type="NCBI Taxonomy" id="994334"/>
    <lineage>
        <taxon>Eukaryota</taxon>
        <taxon>Fungi</taxon>
        <taxon>Fungi incertae sedis</taxon>
        <taxon>Mucoromycota</taxon>
        <taxon>Mucoromycotina</taxon>
        <taxon>Endogonomycetes</taxon>
        <taxon>Endogonales</taxon>
        <taxon>Endogonaceae</taxon>
        <taxon>Jimgerdemannia</taxon>
    </lineage>
</organism>
<dbReference type="InterPro" id="IPR036291">
    <property type="entry name" value="NAD(P)-bd_dom_sf"/>
</dbReference>
<dbReference type="GO" id="GO:0006108">
    <property type="term" value="P:malate metabolic process"/>
    <property type="evidence" value="ECO:0007669"/>
    <property type="project" value="TreeGrafter"/>
</dbReference>
<evidence type="ECO:0000256" key="2">
    <source>
        <dbReference type="ARBA" id="ARBA00001946"/>
    </source>
</evidence>
<dbReference type="Proteomes" id="UP000274822">
    <property type="component" value="Unassembled WGS sequence"/>
</dbReference>
<dbReference type="Pfam" id="PF00390">
    <property type="entry name" value="malic"/>
    <property type="match status" value="1"/>
</dbReference>
<comment type="cofactor">
    <cofactor evidence="1">
        <name>Mn(2+)</name>
        <dbReference type="ChEBI" id="CHEBI:29035"/>
    </cofactor>
</comment>
<protein>
    <recommendedName>
        <fullName evidence="6">Malic enzyme</fullName>
    </recommendedName>
</protein>
<keyword evidence="4 6" id="KW-0479">Metal-binding</keyword>
<dbReference type="PANTHER" id="PTHR23406">
    <property type="entry name" value="MALIC ENZYME-RELATED"/>
    <property type="match status" value="1"/>
</dbReference>
<accession>A0A433QTI1</accession>
<dbReference type="InterPro" id="IPR046346">
    <property type="entry name" value="Aminoacid_DH-like_N_sf"/>
</dbReference>
<name>A0A433QTI1_9FUNG</name>
<comment type="similarity">
    <text evidence="3 6">Belongs to the malic enzymes family.</text>
</comment>
<dbReference type="PANTHER" id="PTHR23406:SF32">
    <property type="entry name" value="NADP-DEPENDENT MALIC ENZYME"/>
    <property type="match status" value="1"/>
</dbReference>
<dbReference type="SMART" id="SM00919">
    <property type="entry name" value="Malic_M"/>
    <property type="match status" value="1"/>
</dbReference>
<reference evidence="9 10" key="1">
    <citation type="journal article" date="2018" name="New Phytol.">
        <title>Phylogenomics of Endogonaceae and evolution of mycorrhizas within Mucoromycota.</title>
        <authorList>
            <person name="Chang Y."/>
            <person name="Desiro A."/>
            <person name="Na H."/>
            <person name="Sandor L."/>
            <person name="Lipzen A."/>
            <person name="Clum A."/>
            <person name="Barry K."/>
            <person name="Grigoriev I.V."/>
            <person name="Martin F.M."/>
            <person name="Stajich J.E."/>
            <person name="Smith M.E."/>
            <person name="Bonito G."/>
            <person name="Spatafora J.W."/>
        </authorList>
    </citation>
    <scope>NUCLEOTIDE SEQUENCE [LARGE SCALE GENOMIC DNA]</scope>
    <source>
        <strain evidence="9 10">AD002</strain>
    </source>
</reference>
<evidence type="ECO:0000256" key="1">
    <source>
        <dbReference type="ARBA" id="ARBA00001936"/>
    </source>
</evidence>
<dbReference type="GO" id="GO:0046872">
    <property type="term" value="F:metal ion binding"/>
    <property type="evidence" value="ECO:0007669"/>
    <property type="project" value="UniProtKB-KW"/>
</dbReference>
<evidence type="ECO:0000256" key="6">
    <source>
        <dbReference type="RuleBase" id="RU003426"/>
    </source>
</evidence>
<dbReference type="InterPro" id="IPR012302">
    <property type="entry name" value="Malic_NAD-bd"/>
</dbReference>
<dbReference type="Gene3D" id="3.40.50.10380">
    <property type="entry name" value="Malic enzyme, N-terminal domain"/>
    <property type="match status" value="1"/>
</dbReference>
<comment type="caution">
    <text evidence="9">The sequence shown here is derived from an EMBL/GenBank/DDBJ whole genome shotgun (WGS) entry which is preliminary data.</text>
</comment>
<dbReference type="AlphaFoldDB" id="A0A433QTI1"/>
<dbReference type="SUPFAM" id="SSF51735">
    <property type="entry name" value="NAD(P)-binding Rossmann-fold domains"/>
    <property type="match status" value="1"/>
</dbReference>
<comment type="cofactor">
    <cofactor evidence="2">
        <name>Mg(2+)</name>
        <dbReference type="ChEBI" id="CHEBI:18420"/>
    </cofactor>
</comment>
<evidence type="ECO:0000313" key="9">
    <source>
        <dbReference type="EMBL" id="RUS33065.1"/>
    </source>
</evidence>
<keyword evidence="10" id="KW-1185">Reference proteome</keyword>
<dbReference type="EMBL" id="RBNJ01001531">
    <property type="protein sequence ID" value="RUS33065.1"/>
    <property type="molecule type" value="Genomic_DNA"/>
</dbReference>
<dbReference type="PROSITE" id="PS00331">
    <property type="entry name" value="MALIC_ENZYMES"/>
    <property type="match status" value="1"/>
</dbReference>
<dbReference type="GO" id="GO:0051287">
    <property type="term" value="F:NAD binding"/>
    <property type="evidence" value="ECO:0007669"/>
    <property type="project" value="InterPro"/>
</dbReference>
<dbReference type="InterPro" id="IPR015884">
    <property type="entry name" value="Malic_enzyme_CS"/>
</dbReference>
<proteinExistence type="inferred from homology"/>
<dbReference type="InterPro" id="IPR012301">
    <property type="entry name" value="Malic_N_dom"/>
</dbReference>
<dbReference type="GO" id="GO:0005739">
    <property type="term" value="C:mitochondrion"/>
    <property type="evidence" value="ECO:0007669"/>
    <property type="project" value="TreeGrafter"/>
</dbReference>
<evidence type="ECO:0000256" key="5">
    <source>
        <dbReference type="ARBA" id="ARBA00023002"/>
    </source>
</evidence>
<evidence type="ECO:0000259" key="8">
    <source>
        <dbReference type="SMART" id="SM01274"/>
    </source>
</evidence>
<dbReference type="InterPro" id="IPR001891">
    <property type="entry name" value="Malic_OxRdtase"/>
</dbReference>
<feature type="domain" description="Malic enzyme NAD-binding" evidence="7">
    <location>
        <begin position="529"/>
        <end position="791"/>
    </location>
</feature>
<dbReference type="Pfam" id="PF03949">
    <property type="entry name" value="Malic_M"/>
    <property type="match status" value="1"/>
</dbReference>
<dbReference type="PRINTS" id="PR00072">
    <property type="entry name" value="MALOXRDTASE"/>
</dbReference>
<dbReference type="SUPFAM" id="SSF53223">
    <property type="entry name" value="Aminoacid dehydrogenase-like, N-terminal domain"/>
    <property type="match status" value="1"/>
</dbReference>
<evidence type="ECO:0000313" key="10">
    <source>
        <dbReference type="Proteomes" id="UP000274822"/>
    </source>
</evidence>
<dbReference type="FunFam" id="3.40.50.720:FF:000182">
    <property type="entry name" value="NAD-dependent malic enzyme"/>
    <property type="match status" value="1"/>
</dbReference>
<keyword evidence="5 6" id="KW-0560">Oxidoreductase</keyword>